<evidence type="ECO:0000256" key="2">
    <source>
        <dbReference type="ARBA" id="ARBA00005811"/>
    </source>
</evidence>
<dbReference type="InterPro" id="IPR003400">
    <property type="entry name" value="ExbD"/>
</dbReference>
<evidence type="ECO:0000256" key="1">
    <source>
        <dbReference type="ARBA" id="ARBA00004162"/>
    </source>
</evidence>
<evidence type="ECO:0000313" key="9">
    <source>
        <dbReference type="EMBL" id="ABI57191.1"/>
    </source>
</evidence>
<dbReference type="eggNOG" id="COG0848">
    <property type="taxonomic scope" value="Bacteria"/>
</dbReference>
<dbReference type="HOGENOM" id="CLU_085305_3_3_6"/>
<evidence type="ECO:0000256" key="8">
    <source>
        <dbReference type="SAM" id="Phobius"/>
    </source>
</evidence>
<dbReference type="OrthoDB" id="9793581at2"/>
<gene>
    <name evidence="9" type="ordered locus">Mlg_1847</name>
</gene>
<evidence type="ECO:0000256" key="4">
    <source>
        <dbReference type="ARBA" id="ARBA00022692"/>
    </source>
</evidence>
<keyword evidence="5 8" id="KW-1133">Transmembrane helix</keyword>
<dbReference type="EMBL" id="CP000453">
    <property type="protein sequence ID" value="ABI57191.1"/>
    <property type="molecule type" value="Genomic_DNA"/>
</dbReference>
<accession>Q0A7J6</accession>
<dbReference type="GO" id="GO:0015031">
    <property type="term" value="P:protein transport"/>
    <property type="evidence" value="ECO:0007669"/>
    <property type="project" value="UniProtKB-KW"/>
</dbReference>
<keyword evidence="6 8" id="KW-0472">Membrane</keyword>
<evidence type="ECO:0000313" key="10">
    <source>
        <dbReference type="Proteomes" id="UP000001962"/>
    </source>
</evidence>
<comment type="similarity">
    <text evidence="2 7">Belongs to the ExbD/TolR family.</text>
</comment>
<evidence type="ECO:0000256" key="5">
    <source>
        <dbReference type="ARBA" id="ARBA00022989"/>
    </source>
</evidence>
<proteinExistence type="inferred from homology"/>
<evidence type="ECO:0000256" key="3">
    <source>
        <dbReference type="ARBA" id="ARBA00022475"/>
    </source>
</evidence>
<dbReference type="AlphaFoldDB" id="Q0A7J6"/>
<dbReference type="GO" id="GO:0022857">
    <property type="term" value="F:transmembrane transporter activity"/>
    <property type="evidence" value="ECO:0007669"/>
    <property type="project" value="InterPro"/>
</dbReference>
<keyword evidence="3" id="KW-1003">Cell membrane</keyword>
<reference evidence="10" key="1">
    <citation type="submission" date="2006-08" db="EMBL/GenBank/DDBJ databases">
        <title>Complete sequence of Alkalilimnicola ehrilichei MLHE-1.</title>
        <authorList>
            <person name="Copeland A."/>
            <person name="Lucas S."/>
            <person name="Lapidus A."/>
            <person name="Barry K."/>
            <person name="Detter J.C."/>
            <person name="Glavina del Rio T."/>
            <person name="Hammon N."/>
            <person name="Israni S."/>
            <person name="Dalin E."/>
            <person name="Tice H."/>
            <person name="Pitluck S."/>
            <person name="Sims D."/>
            <person name="Brettin T."/>
            <person name="Bruce D."/>
            <person name="Han C."/>
            <person name="Tapia R."/>
            <person name="Gilna P."/>
            <person name="Schmutz J."/>
            <person name="Larimer F."/>
            <person name="Land M."/>
            <person name="Hauser L."/>
            <person name="Kyrpides N."/>
            <person name="Mikhailova N."/>
            <person name="Oremland R.S."/>
            <person name="Hoeft S.E."/>
            <person name="Switzer-Blum J."/>
            <person name="Kulp T."/>
            <person name="King G."/>
            <person name="Tabita R."/>
            <person name="Witte B."/>
            <person name="Santini J.M."/>
            <person name="Basu P."/>
            <person name="Hollibaugh J.T."/>
            <person name="Xie G."/>
            <person name="Stolz J.F."/>
            <person name="Richardson P."/>
        </authorList>
    </citation>
    <scope>NUCLEOTIDE SEQUENCE [LARGE SCALE GENOMIC DNA]</scope>
    <source>
        <strain evidence="10">ATCC BAA-1101 / DSM 17681 / MLHE-1</strain>
    </source>
</reference>
<dbReference type="GO" id="GO:0005886">
    <property type="term" value="C:plasma membrane"/>
    <property type="evidence" value="ECO:0007669"/>
    <property type="project" value="UniProtKB-SubCell"/>
</dbReference>
<dbReference type="RefSeq" id="WP_011629585.1">
    <property type="nucleotide sequence ID" value="NC_008340.1"/>
</dbReference>
<protein>
    <submittedName>
        <fullName evidence="9">Outer membrane transport energization protein ExbD</fullName>
    </submittedName>
</protein>
<keyword evidence="10" id="KW-1185">Reference proteome</keyword>
<dbReference type="PANTHER" id="PTHR30558:SF3">
    <property type="entry name" value="BIOPOLYMER TRANSPORT PROTEIN EXBD-RELATED"/>
    <property type="match status" value="1"/>
</dbReference>
<dbReference type="KEGG" id="aeh:Mlg_1847"/>
<dbReference type="Pfam" id="PF02472">
    <property type="entry name" value="ExbD"/>
    <property type="match status" value="1"/>
</dbReference>
<keyword evidence="7" id="KW-0653">Protein transport</keyword>
<organism evidence="9 10">
    <name type="scientific">Alkalilimnicola ehrlichii (strain ATCC BAA-1101 / DSM 17681 / MLHE-1)</name>
    <dbReference type="NCBI Taxonomy" id="187272"/>
    <lineage>
        <taxon>Bacteria</taxon>
        <taxon>Pseudomonadati</taxon>
        <taxon>Pseudomonadota</taxon>
        <taxon>Gammaproteobacteria</taxon>
        <taxon>Chromatiales</taxon>
        <taxon>Ectothiorhodospiraceae</taxon>
        <taxon>Alkalilimnicola</taxon>
    </lineage>
</organism>
<sequence>MQLEQRRKRRRLVSLTPLIDVVFILLIFFMLATTFAQWRAVPVSAAGEGGDAVAELTALRVSVDADGRFRMEGQAVDLSVLKQRVRDGLTADPDRPVRLQTHDDAPLRAVVAAMDGIRAAGGHNLSLARE</sequence>
<keyword evidence="7" id="KW-0813">Transport</keyword>
<dbReference type="Gene3D" id="3.30.420.270">
    <property type="match status" value="1"/>
</dbReference>
<name>Q0A7J6_ALKEH</name>
<dbReference type="Proteomes" id="UP000001962">
    <property type="component" value="Chromosome"/>
</dbReference>
<dbReference type="PANTHER" id="PTHR30558">
    <property type="entry name" value="EXBD MEMBRANE COMPONENT OF PMF-DRIVEN MACROMOLECULE IMPORT SYSTEM"/>
    <property type="match status" value="1"/>
</dbReference>
<comment type="subcellular location">
    <subcellularLocation>
        <location evidence="1">Cell membrane</location>
        <topology evidence="1">Single-pass membrane protein</topology>
    </subcellularLocation>
    <subcellularLocation>
        <location evidence="7">Cell membrane</location>
        <topology evidence="7">Single-pass type II membrane protein</topology>
    </subcellularLocation>
</comment>
<evidence type="ECO:0000256" key="6">
    <source>
        <dbReference type="ARBA" id="ARBA00023136"/>
    </source>
</evidence>
<feature type="transmembrane region" description="Helical" evidence="8">
    <location>
        <begin position="12"/>
        <end position="32"/>
    </location>
</feature>
<keyword evidence="4 7" id="KW-0812">Transmembrane</keyword>
<evidence type="ECO:0000256" key="7">
    <source>
        <dbReference type="RuleBase" id="RU003879"/>
    </source>
</evidence>